<feature type="transmembrane region" description="Helical" evidence="8">
    <location>
        <begin position="12"/>
        <end position="34"/>
    </location>
</feature>
<feature type="transmembrane region" description="Helical" evidence="8">
    <location>
        <begin position="160"/>
        <end position="184"/>
    </location>
</feature>
<comment type="caution">
    <text evidence="11">The sequence shown here is derived from an EMBL/GenBank/DDBJ whole genome shotgun (WGS) entry which is preliminary data.</text>
</comment>
<dbReference type="PROSITE" id="PS50261">
    <property type="entry name" value="G_PROTEIN_RECEP_F2_4"/>
    <property type="match status" value="1"/>
</dbReference>
<dbReference type="GO" id="GO:0005886">
    <property type="term" value="C:plasma membrane"/>
    <property type="evidence" value="ECO:0007669"/>
    <property type="project" value="TreeGrafter"/>
</dbReference>
<dbReference type="InterPro" id="IPR022340">
    <property type="entry name" value="GPCR_GCR1_put"/>
</dbReference>
<dbReference type="PROSITE" id="PS50262">
    <property type="entry name" value="G_PROTEIN_RECEP_F1_2"/>
    <property type="match status" value="1"/>
</dbReference>
<dbReference type="PRINTS" id="PR02001">
    <property type="entry name" value="GCR1CAMPR"/>
</dbReference>
<sequence>MGLTENQNEILFIIYASISALSLAGSIFICIVYLSFKDLQIFQFKLVTYLALVDAGTSLSFFLPSYLDDIICQAQAFLISFFTLSGVLWTSAIAHALYKSAIREYKDISIYHKPYILYACGLALLASIAPFITESYGNADSWCWVRTDKDRAQETILRLLIYYIPLWLVIPFNLIVYLKVIVKINREISNINEEEFTRRQLIRKLLLYPLILIICQTPVTINRIHDYFDDDPEFALVLISGVGICINGLLNAIIYGCTESVKLAVASWWRGNGKTRSTRVSFLSDESNKMDELNTF</sequence>
<accession>A0AAU9JEC5</accession>
<feature type="transmembrane region" description="Helical" evidence="8">
    <location>
        <begin position="115"/>
        <end position="132"/>
    </location>
</feature>
<dbReference type="GO" id="GO:0007189">
    <property type="term" value="P:adenylate cyclase-activating G protein-coupled receptor signaling pathway"/>
    <property type="evidence" value="ECO:0007669"/>
    <property type="project" value="TreeGrafter"/>
</dbReference>
<keyword evidence="7" id="KW-0807">Transducer</keyword>
<dbReference type="Pfam" id="PF05462">
    <property type="entry name" value="Dicty_CAR"/>
    <property type="match status" value="1"/>
</dbReference>
<dbReference type="PRINTS" id="PR02000">
    <property type="entry name" value="GCR1PLANT"/>
</dbReference>
<dbReference type="EMBL" id="CAJZBQ010000036">
    <property type="protein sequence ID" value="CAG9324356.1"/>
    <property type="molecule type" value="Genomic_DNA"/>
</dbReference>
<reference evidence="11" key="1">
    <citation type="submission" date="2021-09" db="EMBL/GenBank/DDBJ databases">
        <authorList>
            <consortium name="AG Swart"/>
            <person name="Singh M."/>
            <person name="Singh A."/>
            <person name="Seah K."/>
            <person name="Emmerich C."/>
        </authorList>
    </citation>
    <scope>NUCLEOTIDE SEQUENCE</scope>
    <source>
        <strain evidence="11">ATCC30299</strain>
    </source>
</reference>
<dbReference type="Proteomes" id="UP001162131">
    <property type="component" value="Unassembled WGS sequence"/>
</dbReference>
<evidence type="ECO:0000256" key="3">
    <source>
        <dbReference type="ARBA" id="ARBA00022989"/>
    </source>
</evidence>
<name>A0AAU9JEC5_9CILI</name>
<evidence type="ECO:0000256" key="6">
    <source>
        <dbReference type="ARBA" id="ARBA00023170"/>
    </source>
</evidence>
<feature type="domain" description="G-protein coupled receptors family 2 profile 2" evidence="9">
    <location>
        <begin position="11"/>
        <end position="259"/>
    </location>
</feature>
<dbReference type="SUPFAM" id="SSF81321">
    <property type="entry name" value="Family A G protein-coupled receptor-like"/>
    <property type="match status" value="1"/>
</dbReference>
<dbReference type="PANTHER" id="PTHR23112:SF0">
    <property type="entry name" value="TRANSMEMBRANE PROTEIN 116"/>
    <property type="match status" value="1"/>
</dbReference>
<keyword evidence="6" id="KW-0675">Receptor</keyword>
<comment type="subcellular location">
    <subcellularLocation>
        <location evidence="1">Membrane</location>
        <topology evidence="1">Multi-pass membrane protein</topology>
    </subcellularLocation>
</comment>
<feature type="transmembrane region" description="Helical" evidence="8">
    <location>
        <begin position="46"/>
        <end position="67"/>
    </location>
</feature>
<keyword evidence="5 8" id="KW-0472">Membrane</keyword>
<feature type="transmembrane region" description="Helical" evidence="8">
    <location>
        <begin position="205"/>
        <end position="222"/>
    </location>
</feature>
<keyword evidence="4" id="KW-0297">G-protein coupled receptor</keyword>
<evidence type="ECO:0000313" key="11">
    <source>
        <dbReference type="EMBL" id="CAG9324356.1"/>
    </source>
</evidence>
<keyword evidence="2 8" id="KW-0812">Transmembrane</keyword>
<dbReference type="InterPro" id="IPR017981">
    <property type="entry name" value="GPCR_2-like_7TM"/>
</dbReference>
<evidence type="ECO:0000313" key="12">
    <source>
        <dbReference type="Proteomes" id="UP001162131"/>
    </source>
</evidence>
<dbReference type="Gene3D" id="1.20.1070.10">
    <property type="entry name" value="Rhodopsin 7-helix transmembrane proteins"/>
    <property type="match status" value="1"/>
</dbReference>
<dbReference type="InterPro" id="IPR022343">
    <property type="entry name" value="GCR1-cAMP_receptor"/>
</dbReference>
<dbReference type="PANTHER" id="PTHR23112">
    <property type="entry name" value="G PROTEIN-COUPLED RECEPTOR 157-RELATED"/>
    <property type="match status" value="1"/>
</dbReference>
<evidence type="ECO:0000256" key="8">
    <source>
        <dbReference type="SAM" id="Phobius"/>
    </source>
</evidence>
<keyword evidence="3 8" id="KW-1133">Transmembrane helix</keyword>
<dbReference type="AlphaFoldDB" id="A0AAU9JEC5"/>
<evidence type="ECO:0000256" key="1">
    <source>
        <dbReference type="ARBA" id="ARBA00004141"/>
    </source>
</evidence>
<dbReference type="GO" id="GO:0004930">
    <property type="term" value="F:G protein-coupled receptor activity"/>
    <property type="evidence" value="ECO:0007669"/>
    <property type="project" value="UniProtKB-KW"/>
</dbReference>
<gene>
    <name evidence="11" type="ORF">BSTOLATCC_MIC36148</name>
</gene>
<feature type="transmembrane region" description="Helical" evidence="8">
    <location>
        <begin position="73"/>
        <end position="94"/>
    </location>
</feature>
<evidence type="ECO:0000256" key="5">
    <source>
        <dbReference type="ARBA" id="ARBA00023136"/>
    </source>
</evidence>
<proteinExistence type="predicted"/>
<evidence type="ECO:0008006" key="13">
    <source>
        <dbReference type="Google" id="ProtNLM"/>
    </source>
</evidence>
<feature type="transmembrane region" description="Helical" evidence="8">
    <location>
        <begin position="234"/>
        <end position="254"/>
    </location>
</feature>
<feature type="domain" description="G-protein coupled receptors family 1 profile" evidence="10">
    <location>
        <begin position="7"/>
        <end position="255"/>
    </location>
</feature>
<evidence type="ECO:0000259" key="9">
    <source>
        <dbReference type="PROSITE" id="PS50261"/>
    </source>
</evidence>
<dbReference type="InterPro" id="IPR017452">
    <property type="entry name" value="GPCR_Rhodpsn_7TM"/>
</dbReference>
<organism evidence="11 12">
    <name type="scientific">Blepharisma stoltei</name>
    <dbReference type="NCBI Taxonomy" id="1481888"/>
    <lineage>
        <taxon>Eukaryota</taxon>
        <taxon>Sar</taxon>
        <taxon>Alveolata</taxon>
        <taxon>Ciliophora</taxon>
        <taxon>Postciliodesmatophora</taxon>
        <taxon>Heterotrichea</taxon>
        <taxon>Heterotrichida</taxon>
        <taxon>Blepharismidae</taxon>
        <taxon>Blepharisma</taxon>
    </lineage>
</organism>
<dbReference type="GO" id="GO:0007166">
    <property type="term" value="P:cell surface receptor signaling pathway"/>
    <property type="evidence" value="ECO:0007669"/>
    <property type="project" value="InterPro"/>
</dbReference>
<evidence type="ECO:0000256" key="2">
    <source>
        <dbReference type="ARBA" id="ARBA00022692"/>
    </source>
</evidence>
<protein>
    <recommendedName>
        <fullName evidence="13">G-protein coupled receptors family 2 profile 2 domain-containing protein</fullName>
    </recommendedName>
</protein>
<keyword evidence="12" id="KW-1185">Reference proteome</keyword>
<evidence type="ECO:0000259" key="10">
    <source>
        <dbReference type="PROSITE" id="PS50262"/>
    </source>
</evidence>
<evidence type="ECO:0000256" key="4">
    <source>
        <dbReference type="ARBA" id="ARBA00023040"/>
    </source>
</evidence>
<evidence type="ECO:0000256" key="7">
    <source>
        <dbReference type="ARBA" id="ARBA00023224"/>
    </source>
</evidence>